<accession>A0A4Y8S3N3</accession>
<dbReference type="Gene3D" id="1.10.150.130">
    <property type="match status" value="1"/>
</dbReference>
<dbReference type="PANTHER" id="PTHR30349">
    <property type="entry name" value="PHAGE INTEGRASE-RELATED"/>
    <property type="match status" value="1"/>
</dbReference>
<name>A0A4Y8S3N3_9SPHI</name>
<dbReference type="RefSeq" id="WP_133236600.1">
    <property type="nucleotide sequence ID" value="NZ_SOZE01000049.1"/>
</dbReference>
<evidence type="ECO:0000256" key="1">
    <source>
        <dbReference type="ARBA" id="ARBA00008857"/>
    </source>
</evidence>
<dbReference type="GO" id="GO:0006310">
    <property type="term" value="P:DNA recombination"/>
    <property type="evidence" value="ECO:0007669"/>
    <property type="project" value="UniProtKB-KW"/>
</dbReference>
<dbReference type="OrthoDB" id="1094492at2"/>
<dbReference type="GO" id="GO:0015074">
    <property type="term" value="P:DNA integration"/>
    <property type="evidence" value="ECO:0007669"/>
    <property type="project" value="InterPro"/>
</dbReference>
<evidence type="ECO:0000313" key="6">
    <source>
        <dbReference type="Proteomes" id="UP000297540"/>
    </source>
</evidence>
<dbReference type="EMBL" id="SOZE01000049">
    <property type="protein sequence ID" value="TFF33311.1"/>
    <property type="molecule type" value="Genomic_DNA"/>
</dbReference>
<dbReference type="GO" id="GO:0003677">
    <property type="term" value="F:DNA binding"/>
    <property type="evidence" value="ECO:0007669"/>
    <property type="project" value="UniProtKB-KW"/>
</dbReference>
<evidence type="ECO:0000256" key="2">
    <source>
        <dbReference type="ARBA" id="ARBA00023125"/>
    </source>
</evidence>
<gene>
    <name evidence="5" type="ORF">E2R66_26590</name>
</gene>
<keyword evidence="6" id="KW-1185">Reference proteome</keyword>
<dbReference type="AlphaFoldDB" id="A0A4Y8S3N3"/>
<proteinExistence type="inferred from homology"/>
<dbReference type="Pfam" id="PF00589">
    <property type="entry name" value="Phage_integrase"/>
    <property type="match status" value="1"/>
</dbReference>
<dbReference type="PANTHER" id="PTHR30349:SF41">
    <property type="entry name" value="INTEGRASE_RECOMBINASE PROTEIN MJ0367-RELATED"/>
    <property type="match status" value="1"/>
</dbReference>
<dbReference type="InterPro" id="IPR002104">
    <property type="entry name" value="Integrase_catalytic"/>
</dbReference>
<feature type="domain" description="Tyr recombinase" evidence="4">
    <location>
        <begin position="229"/>
        <end position="419"/>
    </location>
</feature>
<dbReference type="InterPro" id="IPR025269">
    <property type="entry name" value="SAM-like_dom"/>
</dbReference>
<dbReference type="PROSITE" id="PS51898">
    <property type="entry name" value="TYR_RECOMBINASE"/>
    <property type="match status" value="1"/>
</dbReference>
<dbReference type="InterPro" id="IPR013762">
    <property type="entry name" value="Integrase-like_cat_sf"/>
</dbReference>
<dbReference type="InterPro" id="IPR011010">
    <property type="entry name" value="DNA_brk_join_enz"/>
</dbReference>
<dbReference type="InterPro" id="IPR050090">
    <property type="entry name" value="Tyrosine_recombinase_XerCD"/>
</dbReference>
<dbReference type="Proteomes" id="UP000297540">
    <property type="component" value="Unassembled WGS sequence"/>
</dbReference>
<dbReference type="InterPro" id="IPR035386">
    <property type="entry name" value="Arm-DNA-bind_5"/>
</dbReference>
<dbReference type="InterPro" id="IPR010998">
    <property type="entry name" value="Integrase_recombinase_N"/>
</dbReference>
<organism evidence="5 6">
    <name type="scientific">Mucilaginibacter psychrotolerans</name>
    <dbReference type="NCBI Taxonomy" id="1524096"/>
    <lineage>
        <taxon>Bacteria</taxon>
        <taxon>Pseudomonadati</taxon>
        <taxon>Bacteroidota</taxon>
        <taxon>Sphingobacteriia</taxon>
        <taxon>Sphingobacteriales</taxon>
        <taxon>Sphingobacteriaceae</taxon>
        <taxon>Mucilaginibacter</taxon>
    </lineage>
</organism>
<keyword evidence="2" id="KW-0238">DNA-binding</keyword>
<dbReference type="SUPFAM" id="SSF56349">
    <property type="entry name" value="DNA breaking-rejoining enzymes"/>
    <property type="match status" value="1"/>
</dbReference>
<evidence type="ECO:0000256" key="3">
    <source>
        <dbReference type="ARBA" id="ARBA00023172"/>
    </source>
</evidence>
<comment type="caution">
    <text evidence="5">The sequence shown here is derived from an EMBL/GenBank/DDBJ whole genome shotgun (WGS) entry which is preliminary data.</text>
</comment>
<evidence type="ECO:0000313" key="5">
    <source>
        <dbReference type="EMBL" id="TFF33311.1"/>
    </source>
</evidence>
<protein>
    <submittedName>
        <fullName evidence="5">Integrase</fullName>
    </submittedName>
</protein>
<keyword evidence="3" id="KW-0233">DNA recombination</keyword>
<reference evidence="5 6" key="1">
    <citation type="journal article" date="2017" name="Int. J. Syst. Evol. Microbiol.">
        <title>Mucilaginibacterpsychrotolerans sp. nov., isolated from peatlands.</title>
        <authorList>
            <person name="Deng Y."/>
            <person name="Shen L."/>
            <person name="Xu B."/>
            <person name="Liu Y."/>
            <person name="Gu Z."/>
            <person name="Liu H."/>
            <person name="Zhou Y."/>
        </authorList>
    </citation>
    <scope>NUCLEOTIDE SEQUENCE [LARGE SCALE GENOMIC DNA]</scope>
    <source>
        <strain evidence="5 6">NH7-4</strain>
    </source>
</reference>
<dbReference type="Gene3D" id="1.10.443.10">
    <property type="entry name" value="Intergrase catalytic core"/>
    <property type="match status" value="1"/>
</dbReference>
<dbReference type="Pfam" id="PF17293">
    <property type="entry name" value="Arm-DNA-bind_5"/>
    <property type="match status" value="1"/>
</dbReference>
<evidence type="ECO:0000259" key="4">
    <source>
        <dbReference type="PROSITE" id="PS51898"/>
    </source>
</evidence>
<sequence length="424" mass="48697">MATAKIITWSRPDKDGQYPIGIKIWCNGKPSYIFEGHTLPNRDLWDAKKQEVKKSFPNAARLTNYLSKKLSEARDKALRLETDELKVSAQQIKATIRDKANGKQKSKGVPFKEIADQYLKEQFECGNRDVYLADKSRLVRFYEFSKNDDLPVSAVNADFLHRYTVYLRKDRKRVGNSKTSPKPLSERTIINHLLIIRTLWNRAITAKAVSNENYPFGADGKILIKFPESIKIGLNEVELNQLETLDLSDKPSLNHARNVCLVGYYFAGMRITDTLLLKWSDFQNGRLYYKMSKNGEPGSLKMPAKAAVILEQYKSVQNINGLVFPDLNRLNNLDDRMKLRKEINTAENRINKAIKVVMTKMACTKNISPHKFRHSFAQRAEEMNVSPKVLQRLYRHESINTTMIYQSNFSHQKADEALDAVVGF</sequence>
<dbReference type="Pfam" id="PF13102">
    <property type="entry name" value="Phage_int_SAM_5"/>
    <property type="match status" value="1"/>
</dbReference>
<comment type="similarity">
    <text evidence="1">Belongs to the 'phage' integrase family.</text>
</comment>